<name>A0A5J5A1N8_9ASTE</name>
<dbReference type="PANTHER" id="PTHR45763">
    <property type="entry name" value="HYDROLASE, ALPHA/BETA FOLD FAMILY PROTEIN, EXPRESSED-RELATED"/>
    <property type="match status" value="1"/>
</dbReference>
<evidence type="ECO:0000313" key="1">
    <source>
        <dbReference type="EMBL" id="KAA8524370.1"/>
    </source>
</evidence>
<dbReference type="AlphaFoldDB" id="A0A5J5A1N8"/>
<organism evidence="1 2">
    <name type="scientific">Nyssa sinensis</name>
    <dbReference type="NCBI Taxonomy" id="561372"/>
    <lineage>
        <taxon>Eukaryota</taxon>
        <taxon>Viridiplantae</taxon>
        <taxon>Streptophyta</taxon>
        <taxon>Embryophyta</taxon>
        <taxon>Tracheophyta</taxon>
        <taxon>Spermatophyta</taxon>
        <taxon>Magnoliopsida</taxon>
        <taxon>eudicotyledons</taxon>
        <taxon>Gunneridae</taxon>
        <taxon>Pentapetalae</taxon>
        <taxon>asterids</taxon>
        <taxon>Cornales</taxon>
        <taxon>Nyssaceae</taxon>
        <taxon>Nyssa</taxon>
    </lineage>
</organism>
<proteinExistence type="predicted"/>
<accession>A0A5J5A1N8</accession>
<gene>
    <name evidence="1" type="ORF">F0562_010793</name>
</gene>
<dbReference type="Proteomes" id="UP000325577">
    <property type="component" value="Linkage Group LG4"/>
</dbReference>
<reference evidence="1 2" key="1">
    <citation type="submission" date="2019-09" db="EMBL/GenBank/DDBJ databases">
        <title>A chromosome-level genome assembly of the Chinese tupelo Nyssa sinensis.</title>
        <authorList>
            <person name="Yang X."/>
            <person name="Kang M."/>
            <person name="Yang Y."/>
            <person name="Xiong H."/>
            <person name="Wang M."/>
            <person name="Zhang Z."/>
            <person name="Wang Z."/>
            <person name="Wu H."/>
            <person name="Ma T."/>
            <person name="Liu J."/>
            <person name="Xi Z."/>
        </authorList>
    </citation>
    <scope>NUCLEOTIDE SEQUENCE [LARGE SCALE GENOMIC DNA]</scope>
    <source>
        <strain evidence="1">J267</strain>
        <tissue evidence="1">Leaf</tissue>
    </source>
</reference>
<dbReference type="PANTHER" id="PTHR45763:SF21">
    <property type="entry name" value="ALPHA_BETA-HYDROLASES SUPERFAMILY PROTEIN"/>
    <property type="match status" value="1"/>
</dbReference>
<dbReference type="EMBL" id="CM018047">
    <property type="protein sequence ID" value="KAA8524370.1"/>
    <property type="molecule type" value="Genomic_DNA"/>
</dbReference>
<dbReference type="OrthoDB" id="1644512at2759"/>
<keyword evidence="2" id="KW-1185">Reference proteome</keyword>
<evidence type="ECO:0000313" key="2">
    <source>
        <dbReference type="Proteomes" id="UP000325577"/>
    </source>
</evidence>
<protein>
    <submittedName>
        <fullName evidence="1">Uncharacterized protein</fullName>
    </submittedName>
</protein>
<sequence>MMDKKRRLTGKKRCLSSDMNCKSSMGVSNSKKARILGDNEELLRYCAIGLVEQVMEKVILIHKRMMKNEAFDIQDLADKLQIGSRFHMIGVSIRAYPIWSCLKYIPDRLSRAALSCSICQLLVALFSDQSIKRGLDETTSSMMAGNMAIIYHQDLEKFECVSDVSSTLTSPQLALSVVFSENKMAEMGLGSSSSSLSTISSSSSSFSIGSHSFPELSHTNFSQKAEKICYNSVNSIGCLSNLYGTPSSFNPLLIISYDNKVVDVGLSFSSSVLSLESNDDVVSLDGSPGNRYEYCCECTQLEAFMSSLEIGEKKTKAKKPKITVAKATAKIMLLIL</sequence>